<dbReference type="InterPro" id="IPR037121">
    <property type="entry name" value="Ribosomal_bL25_C"/>
</dbReference>
<evidence type="ECO:0000256" key="3">
    <source>
        <dbReference type="ARBA" id="ARBA00022980"/>
    </source>
</evidence>
<dbReference type="RefSeq" id="WP_144342258.1">
    <property type="nucleotide sequence ID" value="NZ_CACSAS010000001.1"/>
</dbReference>
<dbReference type="GO" id="GO:0008097">
    <property type="term" value="F:5S rRNA binding"/>
    <property type="evidence" value="ECO:0007669"/>
    <property type="project" value="InterPro"/>
</dbReference>
<organism evidence="8 9">
    <name type="scientific">Starkeya nomas</name>
    <dbReference type="NCBI Taxonomy" id="2666134"/>
    <lineage>
        <taxon>Bacteria</taxon>
        <taxon>Pseudomonadati</taxon>
        <taxon>Pseudomonadota</taxon>
        <taxon>Alphaproteobacteria</taxon>
        <taxon>Hyphomicrobiales</taxon>
        <taxon>Xanthobacteraceae</taxon>
        <taxon>Starkeya</taxon>
    </lineage>
</organism>
<dbReference type="CDD" id="cd00495">
    <property type="entry name" value="Ribosomal_L25_TL5_CTC"/>
    <property type="match status" value="1"/>
</dbReference>
<evidence type="ECO:0000256" key="1">
    <source>
        <dbReference type="ARBA" id="ARBA00022730"/>
    </source>
</evidence>
<dbReference type="EMBL" id="CACSAS010000001">
    <property type="protein sequence ID" value="CAA0095628.1"/>
    <property type="molecule type" value="Genomic_DNA"/>
</dbReference>
<dbReference type="AlphaFoldDB" id="A0A5S9NY22"/>
<proteinExistence type="inferred from homology"/>
<reference evidence="8 9" key="1">
    <citation type="submission" date="2019-12" db="EMBL/GenBank/DDBJ databases">
        <authorList>
            <person name="Reyes-Prieto M."/>
        </authorList>
    </citation>
    <scope>NUCLEOTIDE SEQUENCE [LARGE SCALE GENOMIC DNA]</scope>
    <source>
        <strain evidence="8">HF14-78462</strain>
    </source>
</reference>
<feature type="domain" description="Large ribosomal subunit protein bL25 beta" evidence="7">
    <location>
        <begin position="103"/>
        <end position="186"/>
    </location>
</feature>
<dbReference type="Proteomes" id="UP000433050">
    <property type="component" value="Unassembled WGS sequence"/>
</dbReference>
<dbReference type="GO" id="GO:0022625">
    <property type="term" value="C:cytosolic large ribosomal subunit"/>
    <property type="evidence" value="ECO:0007669"/>
    <property type="project" value="TreeGrafter"/>
</dbReference>
<dbReference type="InterPro" id="IPR020057">
    <property type="entry name" value="Ribosomal_bL25_b-dom"/>
</dbReference>
<keyword evidence="1 5" id="KW-0699">rRNA-binding</keyword>
<feature type="domain" description="Large ribosomal subunit protein bL25 L25" evidence="6">
    <location>
        <begin position="7"/>
        <end position="94"/>
    </location>
</feature>
<dbReference type="InterPro" id="IPR029751">
    <property type="entry name" value="Ribosomal_L25_dom"/>
</dbReference>
<dbReference type="HAMAP" id="MF_01334">
    <property type="entry name" value="Ribosomal_bL25_CTC"/>
    <property type="match status" value="1"/>
</dbReference>
<evidence type="ECO:0000259" key="6">
    <source>
        <dbReference type="Pfam" id="PF01386"/>
    </source>
</evidence>
<keyword evidence="2 5" id="KW-0694">RNA-binding</keyword>
<dbReference type="Gene3D" id="2.170.120.20">
    <property type="entry name" value="Ribosomal protein L25, beta domain"/>
    <property type="match status" value="1"/>
</dbReference>
<dbReference type="NCBIfam" id="TIGR00731">
    <property type="entry name" value="bL25_bact_ctc"/>
    <property type="match status" value="1"/>
</dbReference>
<dbReference type="PANTHER" id="PTHR33284">
    <property type="entry name" value="RIBOSOMAL PROTEIN L25/GLN-TRNA SYNTHETASE, ANTI-CODON-BINDING DOMAIN-CONTAINING PROTEIN"/>
    <property type="match status" value="1"/>
</dbReference>
<dbReference type="InterPro" id="IPR011035">
    <property type="entry name" value="Ribosomal_bL25/Gln-tRNA_synth"/>
</dbReference>
<gene>
    <name evidence="5 8" type="primary">rplY</name>
    <name evidence="5" type="synonym">ctc</name>
    <name evidence="8" type="ORF">STARVERO_01902</name>
</gene>
<dbReference type="NCBIfam" id="NF004128">
    <property type="entry name" value="PRK05618.1-2"/>
    <property type="match status" value="1"/>
</dbReference>
<evidence type="ECO:0000256" key="2">
    <source>
        <dbReference type="ARBA" id="ARBA00022884"/>
    </source>
</evidence>
<keyword evidence="9" id="KW-1185">Reference proteome</keyword>
<accession>A0A5S9NY22</accession>
<dbReference type="InterPro" id="IPR020930">
    <property type="entry name" value="Ribosomal_uL5_bac-type"/>
</dbReference>
<keyword evidence="4 5" id="KW-0687">Ribonucleoprotein</keyword>
<evidence type="ECO:0000313" key="8">
    <source>
        <dbReference type="EMBL" id="CAA0095628.1"/>
    </source>
</evidence>
<name>A0A5S9NY22_9HYPH</name>
<comment type="subunit">
    <text evidence="5">Part of the 50S ribosomal subunit; part of the 5S rRNA/L5/L18/L25 subcomplex. Contacts the 5S rRNA. Binds to the 5S rRNA independently of L5 and L18.</text>
</comment>
<evidence type="ECO:0000259" key="7">
    <source>
        <dbReference type="Pfam" id="PF14693"/>
    </source>
</evidence>
<evidence type="ECO:0000313" key="9">
    <source>
        <dbReference type="Proteomes" id="UP000433050"/>
    </source>
</evidence>
<dbReference type="NCBIfam" id="NF004612">
    <property type="entry name" value="PRK05943.1"/>
    <property type="match status" value="1"/>
</dbReference>
<dbReference type="GO" id="GO:0006412">
    <property type="term" value="P:translation"/>
    <property type="evidence" value="ECO:0007669"/>
    <property type="project" value="UniProtKB-UniRule"/>
</dbReference>
<dbReference type="SUPFAM" id="SSF50715">
    <property type="entry name" value="Ribosomal protein L25-like"/>
    <property type="match status" value="1"/>
</dbReference>
<comment type="similarity">
    <text evidence="5">Belongs to the bacterial ribosomal protein bL25 family. CTC subfamily.</text>
</comment>
<sequence length="212" mass="22167">MTAIKELKAQARTKVGKGAARAERRAGRVPAVIYGDGKAPVGITLDHIEINKIIYAGHFLTTLFSVDVDGQKHRVIPRDYQLDPVKDFPLHVDFLRVAVGATLSVDVPVHFLNAETAPALKQGGTLNIVSHTVSLNVPADAIPEAIEVDLTKYGFGDSIHLSAIKLPAGVTWAGHGDDTLATIVAPSGLKDAEADEAAATAAAAAATEAPKA</sequence>
<dbReference type="PANTHER" id="PTHR33284:SF1">
    <property type="entry name" value="RIBOSOMAL PROTEIN L25_GLN-TRNA SYNTHETASE, ANTI-CODON-BINDING DOMAIN-CONTAINING PROTEIN"/>
    <property type="match status" value="1"/>
</dbReference>
<dbReference type="Pfam" id="PF01386">
    <property type="entry name" value="Ribosomal_L25p"/>
    <property type="match status" value="1"/>
</dbReference>
<dbReference type="Gene3D" id="2.40.240.10">
    <property type="entry name" value="Ribosomal Protein L25, Chain P"/>
    <property type="match status" value="1"/>
</dbReference>
<dbReference type="InterPro" id="IPR020056">
    <property type="entry name" value="Rbsml_bL25/Gln-tRNA_synth_N"/>
</dbReference>
<protein>
    <recommendedName>
        <fullName evidence="5">Large ribosomal subunit protein bL25</fullName>
    </recommendedName>
    <alternativeName>
        <fullName evidence="5">General stress protein CTC</fullName>
    </alternativeName>
</protein>
<dbReference type="GO" id="GO:0003735">
    <property type="term" value="F:structural constituent of ribosome"/>
    <property type="evidence" value="ECO:0007669"/>
    <property type="project" value="InterPro"/>
</dbReference>
<evidence type="ECO:0000256" key="5">
    <source>
        <dbReference type="HAMAP-Rule" id="MF_01334"/>
    </source>
</evidence>
<dbReference type="InterPro" id="IPR001021">
    <property type="entry name" value="Ribosomal_bL25_long"/>
</dbReference>
<evidence type="ECO:0000256" key="4">
    <source>
        <dbReference type="ARBA" id="ARBA00023274"/>
    </source>
</evidence>
<dbReference type="Pfam" id="PF14693">
    <property type="entry name" value="Ribosomal_TL5_C"/>
    <property type="match status" value="1"/>
</dbReference>
<comment type="function">
    <text evidence="5">This is one of the proteins that binds to the 5S RNA in the ribosome where it forms part of the central protuberance.</text>
</comment>
<keyword evidence="3 5" id="KW-0689">Ribosomal protein</keyword>